<dbReference type="EMBL" id="CP119311">
    <property type="protein sequence ID" value="WEK35498.1"/>
    <property type="molecule type" value="Genomic_DNA"/>
</dbReference>
<dbReference type="GO" id="GO:0016989">
    <property type="term" value="F:sigma factor antagonist activity"/>
    <property type="evidence" value="ECO:0007669"/>
    <property type="project" value="TreeGrafter"/>
</dbReference>
<keyword evidence="1" id="KW-1133">Transmembrane helix</keyword>
<evidence type="ECO:0000259" key="2">
    <source>
        <dbReference type="Pfam" id="PF04773"/>
    </source>
</evidence>
<dbReference type="Gene3D" id="3.55.50.30">
    <property type="match status" value="1"/>
</dbReference>
<dbReference type="AlphaFoldDB" id="A0AAJ5WS13"/>
<dbReference type="Proteomes" id="UP001220610">
    <property type="component" value="Chromosome"/>
</dbReference>
<keyword evidence="1" id="KW-0812">Transmembrane</keyword>
<feature type="domain" description="Protein FecR C-terminal" evidence="3">
    <location>
        <begin position="279"/>
        <end position="348"/>
    </location>
</feature>
<feature type="transmembrane region" description="Helical" evidence="1">
    <location>
        <begin position="81"/>
        <end position="99"/>
    </location>
</feature>
<proteinExistence type="predicted"/>
<dbReference type="InterPro" id="IPR032508">
    <property type="entry name" value="FecR_C"/>
</dbReference>
<gene>
    <name evidence="4" type="ORF">P0Y53_23650</name>
</gene>
<dbReference type="Pfam" id="PF04773">
    <property type="entry name" value="FecR"/>
    <property type="match status" value="1"/>
</dbReference>
<dbReference type="InterPro" id="IPR012373">
    <property type="entry name" value="Ferrdict_sens_TM"/>
</dbReference>
<accession>A0AAJ5WS13</accession>
<dbReference type="PANTHER" id="PTHR30273">
    <property type="entry name" value="PERIPLASMIC SIGNAL SENSOR AND SIGMA FACTOR ACTIVATOR FECR-RELATED"/>
    <property type="match status" value="1"/>
</dbReference>
<dbReference type="InterPro" id="IPR006860">
    <property type="entry name" value="FecR"/>
</dbReference>
<keyword evidence="1" id="KW-0472">Membrane</keyword>
<evidence type="ECO:0000259" key="3">
    <source>
        <dbReference type="Pfam" id="PF16344"/>
    </source>
</evidence>
<evidence type="ECO:0000313" key="5">
    <source>
        <dbReference type="Proteomes" id="UP001220610"/>
    </source>
</evidence>
<feature type="domain" description="FecR protein" evidence="2">
    <location>
        <begin position="131"/>
        <end position="220"/>
    </location>
</feature>
<sequence length="351" mass="39140">MKITEALIERFFNNDCDEAEQLAVKNYFRQHPEVLRKYMTEPSWKTFETNQSVPGPVAEKMLDMIRQQTYGGRRRMMIRNWAAAAAAILLITGSAYWLSNSVKKQPAVIAATEKPVETPAPANFHTTANTTGKLQTLILEDSTKVELAPNSTLSYPVPFQSDRRQLTLKGQAVFYVAKDPGKPFTVFAGKLATTAIGTVFRITAFAGKPTSVHLLSGKVRVEADSSIAQKTGNVLYLLPGQALQLNAERHLVLLNKKEKAFLPVLTLPQKAAAKQDEVMVFRNESLETLFTSLSEKYQVKIVFKPAQVSGMSFTGRYDRHKETLSEFIETISLLNNLVVREENGTILIEGK</sequence>
<name>A0AAJ5WS13_9BACT</name>
<organism evidence="4 5">
    <name type="scientific">Candidatus Pseudobacter hemicellulosilyticus</name>
    <dbReference type="NCBI Taxonomy" id="3121375"/>
    <lineage>
        <taxon>Bacteria</taxon>
        <taxon>Pseudomonadati</taxon>
        <taxon>Bacteroidota</taxon>
        <taxon>Chitinophagia</taxon>
        <taxon>Chitinophagales</taxon>
        <taxon>Chitinophagaceae</taxon>
        <taxon>Pseudobacter</taxon>
    </lineage>
</organism>
<evidence type="ECO:0000313" key="4">
    <source>
        <dbReference type="EMBL" id="WEK35498.1"/>
    </source>
</evidence>
<reference evidence="4" key="1">
    <citation type="submission" date="2023-03" db="EMBL/GenBank/DDBJ databases">
        <title>Andean soil-derived lignocellulolytic bacterial consortium as a source of novel taxa and putative plastic-active enzymes.</title>
        <authorList>
            <person name="Diaz-Garcia L."/>
            <person name="Chuvochina M."/>
            <person name="Feuerriegel G."/>
            <person name="Bunk B."/>
            <person name="Sproer C."/>
            <person name="Streit W.R."/>
            <person name="Rodriguez L.M."/>
            <person name="Overmann J."/>
            <person name="Jimenez D.J."/>
        </authorList>
    </citation>
    <scope>NUCLEOTIDE SEQUENCE</scope>
    <source>
        <strain evidence="4">MAG 7</strain>
    </source>
</reference>
<protein>
    <submittedName>
        <fullName evidence="4">FecR domain-containing protein</fullName>
    </submittedName>
</protein>
<dbReference type="Gene3D" id="2.60.120.1440">
    <property type="match status" value="1"/>
</dbReference>
<dbReference type="Pfam" id="PF16344">
    <property type="entry name" value="FecR_C"/>
    <property type="match status" value="1"/>
</dbReference>
<dbReference type="PANTHER" id="PTHR30273:SF2">
    <property type="entry name" value="PROTEIN FECR"/>
    <property type="match status" value="1"/>
</dbReference>
<dbReference type="PIRSF" id="PIRSF018266">
    <property type="entry name" value="FecR"/>
    <property type="match status" value="1"/>
</dbReference>
<evidence type="ECO:0000256" key="1">
    <source>
        <dbReference type="SAM" id="Phobius"/>
    </source>
</evidence>